<feature type="domain" description="SIS" evidence="10">
    <location>
        <begin position="284"/>
        <end position="423"/>
    </location>
</feature>
<dbReference type="PROSITE" id="PS51278">
    <property type="entry name" value="GATASE_TYPE_2"/>
    <property type="match status" value="1"/>
</dbReference>
<dbReference type="NCBIfam" id="TIGR01135">
    <property type="entry name" value="glmS"/>
    <property type="match status" value="1"/>
</dbReference>
<evidence type="ECO:0000256" key="7">
    <source>
        <dbReference type="ARBA" id="ARBA00022962"/>
    </source>
</evidence>
<keyword evidence="7" id="KW-0315">Glutamine amidotransferase</keyword>
<dbReference type="NCBIfam" id="NF001484">
    <property type="entry name" value="PRK00331.1"/>
    <property type="match status" value="1"/>
</dbReference>
<evidence type="ECO:0000256" key="5">
    <source>
        <dbReference type="ARBA" id="ARBA00022679"/>
    </source>
</evidence>
<dbReference type="InterPro" id="IPR029055">
    <property type="entry name" value="Ntn_hydrolases_N"/>
</dbReference>
<dbReference type="Pfam" id="PF13522">
    <property type="entry name" value="GATase_6"/>
    <property type="match status" value="1"/>
</dbReference>
<dbReference type="EMBL" id="JAQQKX010000004">
    <property type="protein sequence ID" value="MDC7682913.1"/>
    <property type="molecule type" value="Genomic_DNA"/>
</dbReference>
<dbReference type="InterPro" id="IPR005855">
    <property type="entry name" value="GFAT"/>
</dbReference>
<dbReference type="EC" id="2.6.1.16" evidence="2 8"/>
<dbReference type="Gene3D" id="3.40.50.10490">
    <property type="entry name" value="Glucose-6-phosphate isomerase like protein, domain 1"/>
    <property type="match status" value="2"/>
</dbReference>
<dbReference type="InterPro" id="IPR001347">
    <property type="entry name" value="SIS_dom"/>
</dbReference>
<comment type="subcellular location">
    <subcellularLocation>
        <location evidence="8">Cytoplasm</location>
    </subcellularLocation>
</comment>
<evidence type="ECO:0000256" key="3">
    <source>
        <dbReference type="ARBA" id="ARBA00016090"/>
    </source>
</evidence>
<dbReference type="InterPro" id="IPR046348">
    <property type="entry name" value="SIS_dom_sf"/>
</dbReference>
<dbReference type="InterPro" id="IPR017932">
    <property type="entry name" value="GATase_2_dom"/>
</dbReference>
<evidence type="ECO:0000256" key="6">
    <source>
        <dbReference type="ARBA" id="ARBA00022737"/>
    </source>
</evidence>
<feature type="active site" description="Nucleophile; for GATase activity" evidence="8">
    <location>
        <position position="2"/>
    </location>
</feature>
<proteinExistence type="inferred from homology"/>
<dbReference type="Pfam" id="PF01380">
    <property type="entry name" value="SIS"/>
    <property type="match status" value="2"/>
</dbReference>
<evidence type="ECO:0000259" key="9">
    <source>
        <dbReference type="PROSITE" id="PS51278"/>
    </source>
</evidence>
<keyword evidence="4 8" id="KW-0032">Aminotransferase</keyword>
<comment type="function">
    <text evidence="8">Catalyzes the first step in hexosamine metabolism, converting fructose-6P into glucosamine-6P using glutamine as a nitrogen source.</text>
</comment>
<sequence>MCGIIGIIGTSEAAPRLIESLKRLEYRGYDSSGIAVVTDTGTERRRAAGKIRNLEAVVDESPVSGTVGIGHTRWATHGAPTVANAHPHASGKVTLVHNGIIENFAELKAELIDAGHVFTSDTDTEVIAHLFDATLQTGLSAKEAFKVVLDRLHGAYALAIIVDGEAQTLFGARRGSPLVVGWGENEMFLGSDALAVGPFTNRVTYLEEGDWVILSHNSADIYDSKGFRVNRPVATVSASAALVEKGSFRHFMEKEVHEQPESCQRTFSAYLDPVAQSVKAEIKASVDFTQVTRIQIIACGTAYYAGCIAKYAFEKIAGLPVDVEVASEFRYRTPAMMAGTLAMAVSQSGETADTLAALRWCKAEGLQTAALVNVHTSTMAREADILWPTHAGPEIGVASTKAFTAQVSALLSLVVAAAAQRGRIDATEEARLVQVLLESPGLISQALTMDAEIFKMTFDLSRARDVIYLGRGAMYPLALEGALKLKEISYIHAEGYAAGELKHGPIALIDENTPVVVIAPDDELFEKTASNVQEVAARGGRVIMITDAPQKVPALSGDAAKTLKIVTGPSCDPFIAPLVYSVPIQLLAYHTAVHKGTDVDQPRNLAKSVTVE</sequence>
<evidence type="ECO:0000313" key="11">
    <source>
        <dbReference type="EMBL" id="MDC7682913.1"/>
    </source>
</evidence>
<evidence type="ECO:0000313" key="12">
    <source>
        <dbReference type="Proteomes" id="UP001214854"/>
    </source>
</evidence>
<keyword evidence="5 8" id="KW-0808">Transferase</keyword>
<dbReference type="PROSITE" id="PS51464">
    <property type="entry name" value="SIS"/>
    <property type="match status" value="2"/>
</dbReference>
<dbReference type="SUPFAM" id="SSF53697">
    <property type="entry name" value="SIS domain"/>
    <property type="match status" value="1"/>
</dbReference>
<dbReference type="HAMAP" id="MF_00164">
    <property type="entry name" value="GlmS"/>
    <property type="match status" value="1"/>
</dbReference>
<feature type="domain" description="Glutamine amidotransferase type-2" evidence="9">
    <location>
        <begin position="2"/>
        <end position="217"/>
    </location>
</feature>
<dbReference type="RefSeq" id="WP_272747399.1">
    <property type="nucleotide sequence ID" value="NZ_JAQQKX010000004.1"/>
</dbReference>
<reference evidence="11 12" key="1">
    <citation type="submission" date="2023-01" db="EMBL/GenBank/DDBJ databases">
        <title>Novel species of the genus Asticcacaulis isolated from rivers.</title>
        <authorList>
            <person name="Lu H."/>
        </authorList>
    </citation>
    <scope>NUCLEOTIDE SEQUENCE [LARGE SCALE GENOMIC DNA]</scope>
    <source>
        <strain evidence="11 12">BYS171W</strain>
    </source>
</reference>
<dbReference type="CDD" id="cd05009">
    <property type="entry name" value="SIS_GlmS_GlmD_2"/>
    <property type="match status" value="1"/>
</dbReference>
<keyword evidence="6" id="KW-0677">Repeat</keyword>
<dbReference type="InterPro" id="IPR035490">
    <property type="entry name" value="GlmS/FrlB_SIS"/>
</dbReference>
<organism evidence="11 12">
    <name type="scientific">Asticcacaulis aquaticus</name>
    <dbReference type="NCBI Taxonomy" id="2984212"/>
    <lineage>
        <taxon>Bacteria</taxon>
        <taxon>Pseudomonadati</taxon>
        <taxon>Pseudomonadota</taxon>
        <taxon>Alphaproteobacteria</taxon>
        <taxon>Caulobacterales</taxon>
        <taxon>Caulobacteraceae</taxon>
        <taxon>Asticcacaulis</taxon>
    </lineage>
</organism>
<evidence type="ECO:0000256" key="1">
    <source>
        <dbReference type="ARBA" id="ARBA00001031"/>
    </source>
</evidence>
<comment type="catalytic activity">
    <reaction evidence="1 8">
        <text>D-fructose 6-phosphate + L-glutamine = D-glucosamine 6-phosphate + L-glutamate</text>
        <dbReference type="Rhea" id="RHEA:13237"/>
        <dbReference type="ChEBI" id="CHEBI:29985"/>
        <dbReference type="ChEBI" id="CHEBI:58359"/>
        <dbReference type="ChEBI" id="CHEBI:58725"/>
        <dbReference type="ChEBI" id="CHEBI:61527"/>
        <dbReference type="EC" id="2.6.1.16"/>
    </reaction>
</comment>
<feature type="active site" description="For Fru-6P isomerization activity" evidence="8">
    <location>
        <position position="607"/>
    </location>
</feature>
<feature type="domain" description="SIS" evidence="10">
    <location>
        <begin position="456"/>
        <end position="602"/>
    </location>
</feature>
<evidence type="ECO:0000259" key="10">
    <source>
        <dbReference type="PROSITE" id="PS51464"/>
    </source>
</evidence>
<dbReference type="SUPFAM" id="SSF56235">
    <property type="entry name" value="N-terminal nucleophile aminohydrolases (Ntn hydrolases)"/>
    <property type="match status" value="1"/>
</dbReference>
<keyword evidence="12" id="KW-1185">Reference proteome</keyword>
<keyword evidence="8" id="KW-0963">Cytoplasm</keyword>
<gene>
    <name evidence="8 11" type="primary">glmS</name>
    <name evidence="11" type="ORF">PQU92_06475</name>
</gene>
<evidence type="ECO:0000256" key="4">
    <source>
        <dbReference type="ARBA" id="ARBA00022576"/>
    </source>
</evidence>
<comment type="subunit">
    <text evidence="8">Homodimer.</text>
</comment>
<feature type="initiator methionine" description="Removed" evidence="8">
    <location>
        <position position="1"/>
    </location>
</feature>
<dbReference type="InterPro" id="IPR047084">
    <property type="entry name" value="GFAT_N"/>
</dbReference>
<name>A0ABT5HSI5_9CAUL</name>
<evidence type="ECO:0000256" key="2">
    <source>
        <dbReference type="ARBA" id="ARBA00012916"/>
    </source>
</evidence>
<dbReference type="Gene3D" id="3.60.20.10">
    <property type="entry name" value="Glutamine Phosphoribosylpyrophosphate, subunit 1, domain 1"/>
    <property type="match status" value="1"/>
</dbReference>
<dbReference type="CDD" id="cd05008">
    <property type="entry name" value="SIS_GlmS_GlmD_1"/>
    <property type="match status" value="1"/>
</dbReference>
<dbReference type="CDD" id="cd00714">
    <property type="entry name" value="GFAT"/>
    <property type="match status" value="1"/>
</dbReference>
<dbReference type="GO" id="GO:0004360">
    <property type="term" value="F:glutamine-fructose-6-phosphate transaminase (isomerizing) activity"/>
    <property type="evidence" value="ECO:0007669"/>
    <property type="project" value="UniProtKB-EC"/>
</dbReference>
<dbReference type="PANTHER" id="PTHR10937:SF0">
    <property type="entry name" value="GLUTAMINE--FRUCTOSE-6-PHOSPHATE TRANSAMINASE (ISOMERIZING)"/>
    <property type="match status" value="1"/>
</dbReference>
<comment type="caution">
    <text evidence="11">The sequence shown here is derived from an EMBL/GenBank/DDBJ whole genome shotgun (WGS) entry which is preliminary data.</text>
</comment>
<dbReference type="InterPro" id="IPR035466">
    <property type="entry name" value="GlmS/AgaS_SIS"/>
</dbReference>
<protein>
    <recommendedName>
        <fullName evidence="3 8">Glutamine--fructose-6-phosphate aminotransferase [isomerizing]</fullName>
        <ecNumber evidence="2 8">2.6.1.16</ecNumber>
    </recommendedName>
    <alternativeName>
        <fullName evidence="8">D-fructose-6-phosphate amidotransferase</fullName>
    </alternativeName>
    <alternativeName>
        <fullName evidence="8">GFAT</fullName>
    </alternativeName>
    <alternativeName>
        <fullName evidence="8">Glucosamine-6-phosphate synthase</fullName>
    </alternativeName>
    <alternativeName>
        <fullName evidence="8">Hexosephosphate aminotransferase</fullName>
    </alternativeName>
    <alternativeName>
        <fullName evidence="8">L-glutamine--D-fructose-6-phosphate amidotransferase</fullName>
    </alternativeName>
</protein>
<evidence type="ECO:0000256" key="8">
    <source>
        <dbReference type="HAMAP-Rule" id="MF_00164"/>
    </source>
</evidence>
<dbReference type="PANTHER" id="PTHR10937">
    <property type="entry name" value="GLUCOSAMINE--FRUCTOSE-6-PHOSPHATE AMINOTRANSFERASE, ISOMERIZING"/>
    <property type="match status" value="1"/>
</dbReference>
<accession>A0ABT5HSI5</accession>
<dbReference type="Proteomes" id="UP001214854">
    <property type="component" value="Unassembled WGS sequence"/>
</dbReference>